<keyword evidence="4" id="KW-0479">Metal-binding</keyword>
<proteinExistence type="inferred from homology"/>
<dbReference type="InterPro" id="IPR011013">
    <property type="entry name" value="Gal_mutarotase_sf_dom"/>
</dbReference>
<comment type="similarity">
    <text evidence="2">Belongs to the glycosyl hydrolase 38 family.</text>
</comment>
<dbReference type="Gene3D" id="2.70.98.30">
    <property type="entry name" value="Golgi alpha-mannosidase II, domain 4"/>
    <property type="match status" value="1"/>
</dbReference>
<dbReference type="EMBL" id="JBGFUD010001122">
    <property type="protein sequence ID" value="MFH4975780.1"/>
    <property type="molecule type" value="Genomic_DNA"/>
</dbReference>
<keyword evidence="9" id="KW-1185">Reference proteome</keyword>
<dbReference type="FunFam" id="2.70.98.30:FF:000001">
    <property type="entry name" value="alpha-mannosidase 2C1 isoform X2"/>
    <property type="match status" value="1"/>
</dbReference>
<dbReference type="PANTHER" id="PTHR46017:SF1">
    <property type="entry name" value="ALPHA-MANNOSIDASE 2C1"/>
    <property type="match status" value="1"/>
</dbReference>
<keyword evidence="5" id="KW-0378">Hydrolase</keyword>
<organism evidence="8 9">
    <name type="scientific">Gnathostoma spinigerum</name>
    <dbReference type="NCBI Taxonomy" id="75299"/>
    <lineage>
        <taxon>Eukaryota</taxon>
        <taxon>Metazoa</taxon>
        <taxon>Ecdysozoa</taxon>
        <taxon>Nematoda</taxon>
        <taxon>Chromadorea</taxon>
        <taxon>Rhabditida</taxon>
        <taxon>Spirurina</taxon>
        <taxon>Gnathostomatomorpha</taxon>
        <taxon>Gnathostomatoidea</taxon>
        <taxon>Gnathostomatidae</taxon>
        <taxon>Gnathostoma</taxon>
    </lineage>
</organism>
<feature type="domain" description="Glycoside hydrolase family 38 central" evidence="7">
    <location>
        <begin position="524"/>
        <end position="599"/>
    </location>
</feature>
<gene>
    <name evidence="8" type="ORF">AB6A40_002489</name>
</gene>
<comment type="catalytic activity">
    <reaction evidence="1">
        <text>Hydrolysis of terminal, non-reducing alpha-D-mannose residues in alpha-D-mannosides.</text>
        <dbReference type="EC" id="3.2.1.24"/>
    </reaction>
</comment>
<dbReference type="Pfam" id="PF07748">
    <property type="entry name" value="Glyco_hydro_38C"/>
    <property type="match status" value="1"/>
</dbReference>
<dbReference type="InterPro" id="IPR011682">
    <property type="entry name" value="Glyco_hydro_38_C"/>
</dbReference>
<evidence type="ECO:0000256" key="6">
    <source>
        <dbReference type="ARBA" id="ARBA00023295"/>
    </source>
</evidence>
<dbReference type="Pfam" id="PF22907">
    <property type="entry name" value="Ams1-like_1st"/>
    <property type="match status" value="1"/>
</dbReference>
<dbReference type="Gene3D" id="3.20.110.10">
    <property type="entry name" value="Glycoside hydrolase 38, N terminal domain"/>
    <property type="match status" value="1"/>
</dbReference>
<dbReference type="InterPro" id="IPR054723">
    <property type="entry name" value="Ams1-like_N"/>
</dbReference>
<dbReference type="Gene3D" id="1.20.1270.50">
    <property type="entry name" value="Glycoside hydrolase family 38, central domain"/>
    <property type="match status" value="1"/>
</dbReference>
<dbReference type="PANTHER" id="PTHR46017">
    <property type="entry name" value="ALPHA-MANNOSIDASE 2C1"/>
    <property type="match status" value="1"/>
</dbReference>
<evidence type="ECO:0000256" key="5">
    <source>
        <dbReference type="ARBA" id="ARBA00022801"/>
    </source>
</evidence>
<dbReference type="InterPro" id="IPR041147">
    <property type="entry name" value="GH38_C"/>
</dbReference>
<dbReference type="Proteomes" id="UP001608902">
    <property type="component" value="Unassembled WGS sequence"/>
</dbReference>
<dbReference type="Pfam" id="PF17677">
    <property type="entry name" value="Glyco_hydro38C2"/>
    <property type="match status" value="1"/>
</dbReference>
<dbReference type="Pfam" id="PF01074">
    <property type="entry name" value="Glyco_hydro_38N"/>
    <property type="match status" value="1"/>
</dbReference>
<dbReference type="Pfam" id="PF09261">
    <property type="entry name" value="Alpha-mann_mid"/>
    <property type="match status" value="1"/>
</dbReference>
<evidence type="ECO:0000256" key="3">
    <source>
        <dbReference type="ARBA" id="ARBA00012752"/>
    </source>
</evidence>
<dbReference type="EC" id="3.2.1.24" evidence="3"/>
<protein>
    <recommendedName>
        <fullName evidence="3">alpha-mannosidase</fullName>
        <ecNumber evidence="3">3.2.1.24</ecNumber>
    </recommendedName>
</protein>
<comment type="caution">
    <text evidence="8">The sequence shown here is derived from an EMBL/GenBank/DDBJ whole genome shotgun (WGS) entry which is preliminary data.</text>
</comment>
<evidence type="ECO:0000256" key="1">
    <source>
        <dbReference type="ARBA" id="ARBA00000365"/>
    </source>
</evidence>
<dbReference type="SUPFAM" id="SSF88688">
    <property type="entry name" value="Families 57/38 glycoside transferase middle domain"/>
    <property type="match status" value="1"/>
</dbReference>
<sequence length="1049" mass="120352">MNGALPAGYQAPLFNDERATVERIEKFISKVYFTDCNLRSHLYGRTAPLSMKHAAFGTHFFPFSLATSRLHSHGEPVEVGFEFGPTWTTHWFQLDFSVPDEWTADTFVVRFDVECEALIWSVEGRPVLGLSPDFGRTDLRVPKTGNSQRLYVETSAGSRMGVGDGDCIRPAKLDKFFKIITAEVSEFFSLVEELLVDFEMLLEMAQFLPMNNHRRYQALYTANYMINCLVTSSFSETSQRECHAFAQKFFAEKNGSSQLTLYAIGNCHIDTAWLWRFDETKRKCARSWASTLHLMDENENMTFALSQAQQLVWLRDQYPTIYEELQDRSLDGKLVGVGGSWVEMDGNMPSGESMIRQLLYGQREFKETFRSYCDIFWLPDTFGYSAQLPQIMRHCGMKYFVTQKMSWSFVNKFPHHSFRWFGIDGTEVLAHFPPHHYVAQITVKECLESGSNFTDHGRSNIAMMLYGHGDGGGGPDEIMLKRAERLVDCDGVPRVLHSTPAEFFAELEKDKRNLCEWRGELYLELHNGTYTTQSHLKKLNRLMESILRDHEFVQAMKLMFLGRGRSLREEWQVVLLNQFHDILPGSCLKEVVTDAKCLYISLLKKLAVEKECGLKMLYDDDAPTKDSSSPRKWVLNSCGWSRIYFINNRFLDLPPFSILPLNELATSSIVFVKNDLIKKEKDVFILENRFLKATLNEAGQLKSVLVKSVNDSLAFKETISEGGLGNQFVIFDDVPLYWDAWDTMDYHLETRQEISKVESVELLLNSPEIAKVQFGLKISESSKITLTVCIRADQPFITFNCSVDWAESHKFLKVEFPVKIRSLNALYDIQYGHIERPTHRNTSWDSAKYEVCAHKWMALCEYNLGVALLNNCKYGHACDGNTMRLSLLRSSKMPDDTADIATHKFSYAYYPFMGSIHQPESLPELNVMRAAFEFNNQIRFIDGWCLNEPVSRVFDVTGDKGVMLETVKPCEDSSDTVTLRLYEYFGSHADVLLSWNHPRIVSIDESNGLEEVVENLPIHDKTDSNVEYVALSFRPFEIKTLLVHLLKMA</sequence>
<evidence type="ECO:0000259" key="7">
    <source>
        <dbReference type="SMART" id="SM00872"/>
    </source>
</evidence>
<evidence type="ECO:0000313" key="8">
    <source>
        <dbReference type="EMBL" id="MFH4975780.1"/>
    </source>
</evidence>
<dbReference type="GO" id="GO:0046872">
    <property type="term" value="F:metal ion binding"/>
    <property type="evidence" value="ECO:0007669"/>
    <property type="project" value="UniProtKB-KW"/>
</dbReference>
<dbReference type="InterPro" id="IPR015341">
    <property type="entry name" value="Glyco_hydro_38_cen"/>
</dbReference>
<dbReference type="SUPFAM" id="SSF74650">
    <property type="entry name" value="Galactose mutarotase-like"/>
    <property type="match status" value="1"/>
</dbReference>
<keyword evidence="6" id="KW-0326">Glycosidase</keyword>
<dbReference type="InterPro" id="IPR037094">
    <property type="entry name" value="Glyco_hydro_38_cen_sf"/>
</dbReference>
<dbReference type="InterPro" id="IPR011330">
    <property type="entry name" value="Glyco_hydro/deAcase_b/a-brl"/>
</dbReference>
<evidence type="ECO:0000313" key="9">
    <source>
        <dbReference type="Proteomes" id="UP001608902"/>
    </source>
</evidence>
<dbReference type="InterPro" id="IPR027291">
    <property type="entry name" value="Glyco_hydro_38_N_sf"/>
</dbReference>
<reference evidence="8 9" key="1">
    <citation type="submission" date="2024-08" db="EMBL/GenBank/DDBJ databases">
        <title>Gnathostoma spinigerum genome.</title>
        <authorList>
            <person name="Gonzalez-Bertolin B."/>
            <person name="Monzon S."/>
            <person name="Zaballos A."/>
            <person name="Jimenez P."/>
            <person name="Dekumyoy P."/>
            <person name="Varona S."/>
            <person name="Cuesta I."/>
            <person name="Sumanam S."/>
            <person name="Adisakwattana P."/>
            <person name="Gasser R.B."/>
            <person name="Hernandez-Gonzalez A."/>
            <person name="Young N.D."/>
            <person name="Perteguer M.J."/>
        </authorList>
    </citation>
    <scope>NUCLEOTIDE SEQUENCE [LARGE SCALE GENOMIC DNA]</scope>
    <source>
        <strain evidence="8">AL3</strain>
        <tissue evidence="8">Liver</tissue>
    </source>
</reference>
<dbReference type="GO" id="GO:0004559">
    <property type="term" value="F:alpha-mannosidase activity"/>
    <property type="evidence" value="ECO:0007669"/>
    <property type="project" value="UniProtKB-EC"/>
</dbReference>
<evidence type="ECO:0000256" key="4">
    <source>
        <dbReference type="ARBA" id="ARBA00022723"/>
    </source>
</evidence>
<accession>A0ABD6EHI1</accession>
<dbReference type="InterPro" id="IPR000602">
    <property type="entry name" value="Glyco_hydro_38_N"/>
</dbReference>
<evidence type="ECO:0000256" key="2">
    <source>
        <dbReference type="ARBA" id="ARBA00009792"/>
    </source>
</evidence>
<name>A0ABD6EHI1_9BILA</name>
<dbReference type="SMART" id="SM00872">
    <property type="entry name" value="Alpha-mann_mid"/>
    <property type="match status" value="1"/>
</dbReference>
<dbReference type="SUPFAM" id="SSF88713">
    <property type="entry name" value="Glycoside hydrolase/deacetylase"/>
    <property type="match status" value="1"/>
</dbReference>
<dbReference type="InterPro" id="IPR028995">
    <property type="entry name" value="Glyco_hydro_57/38_cen_sf"/>
</dbReference>
<dbReference type="FunFam" id="3.20.110.10:FF:000002">
    <property type="entry name" value="alpha-mannosidase 2C1 isoform X1"/>
    <property type="match status" value="1"/>
</dbReference>
<dbReference type="AlphaFoldDB" id="A0ABD6EHI1"/>